<dbReference type="EMBL" id="JBHTCJ010000004">
    <property type="protein sequence ID" value="MFC7341656.1"/>
    <property type="molecule type" value="Genomic_DNA"/>
</dbReference>
<keyword evidence="3" id="KW-1185">Reference proteome</keyword>
<feature type="transmembrane region" description="Helical" evidence="1">
    <location>
        <begin position="21"/>
        <end position="40"/>
    </location>
</feature>
<keyword evidence="1" id="KW-1133">Transmembrane helix</keyword>
<dbReference type="RefSeq" id="WP_380666750.1">
    <property type="nucleotide sequence ID" value="NZ_JBHTCJ010000004.1"/>
</dbReference>
<reference evidence="3" key="1">
    <citation type="journal article" date="2019" name="Int. J. Syst. Evol. Microbiol.">
        <title>The Global Catalogue of Microorganisms (GCM) 10K type strain sequencing project: providing services to taxonomists for standard genome sequencing and annotation.</title>
        <authorList>
            <consortium name="The Broad Institute Genomics Platform"/>
            <consortium name="The Broad Institute Genome Sequencing Center for Infectious Disease"/>
            <person name="Wu L."/>
            <person name="Ma J."/>
        </authorList>
    </citation>
    <scope>NUCLEOTIDE SEQUENCE [LARGE SCALE GENOMIC DNA]</scope>
    <source>
        <strain evidence="3">WLHS5</strain>
    </source>
</reference>
<organism evidence="2 3">
    <name type="scientific">Saccharopolyspora griseoalba</name>
    <dbReference type="NCBI Taxonomy" id="1431848"/>
    <lineage>
        <taxon>Bacteria</taxon>
        <taxon>Bacillati</taxon>
        <taxon>Actinomycetota</taxon>
        <taxon>Actinomycetes</taxon>
        <taxon>Pseudonocardiales</taxon>
        <taxon>Pseudonocardiaceae</taxon>
        <taxon>Saccharopolyspora</taxon>
    </lineage>
</organism>
<evidence type="ECO:0000313" key="2">
    <source>
        <dbReference type="EMBL" id="MFC7341656.1"/>
    </source>
</evidence>
<feature type="transmembrane region" description="Helical" evidence="1">
    <location>
        <begin position="60"/>
        <end position="78"/>
    </location>
</feature>
<proteinExistence type="predicted"/>
<name>A0ABW2LGP3_9PSEU</name>
<keyword evidence="1" id="KW-0812">Transmembrane</keyword>
<gene>
    <name evidence="2" type="ORF">ACFQRI_09540</name>
</gene>
<dbReference type="Proteomes" id="UP001596504">
    <property type="component" value="Unassembled WGS sequence"/>
</dbReference>
<protein>
    <submittedName>
        <fullName evidence="2">Uncharacterized protein</fullName>
    </submittedName>
</protein>
<keyword evidence="1" id="KW-0472">Membrane</keyword>
<evidence type="ECO:0000313" key="3">
    <source>
        <dbReference type="Proteomes" id="UP001596504"/>
    </source>
</evidence>
<sequence length="99" mass="11360">MRERFRNWLRTAPRWKRWQRAHCLAVTCVGVLYAITIFNYTTTHEAEQSLLPKVVHDNLFSVLGCAAIITGVVWINYAQARAKAGHRWRDTSSGGLTMN</sequence>
<comment type="caution">
    <text evidence="2">The sequence shown here is derived from an EMBL/GenBank/DDBJ whole genome shotgun (WGS) entry which is preliminary data.</text>
</comment>
<evidence type="ECO:0000256" key="1">
    <source>
        <dbReference type="SAM" id="Phobius"/>
    </source>
</evidence>
<accession>A0ABW2LGP3</accession>